<evidence type="ECO:0000256" key="4">
    <source>
        <dbReference type="ARBA" id="ARBA00022801"/>
    </source>
</evidence>
<evidence type="ECO:0000256" key="3">
    <source>
        <dbReference type="ARBA" id="ARBA00022723"/>
    </source>
</evidence>
<organism evidence="9 10">
    <name type="scientific">Lactobacillus colini</name>
    <dbReference type="NCBI Taxonomy" id="1819254"/>
    <lineage>
        <taxon>Bacteria</taxon>
        <taxon>Bacillati</taxon>
        <taxon>Bacillota</taxon>
        <taxon>Bacilli</taxon>
        <taxon>Lactobacillales</taxon>
        <taxon>Lactobacillaceae</taxon>
        <taxon>Lactobacillus</taxon>
    </lineage>
</organism>
<evidence type="ECO:0000256" key="5">
    <source>
        <dbReference type="ARBA" id="ARBA00022833"/>
    </source>
</evidence>
<dbReference type="CDD" id="cd08071">
    <property type="entry name" value="MPN_DUF2466"/>
    <property type="match status" value="1"/>
</dbReference>
<accession>A0ABS4MDQ5</accession>
<reference evidence="9 10" key="1">
    <citation type="submission" date="2021-03" db="EMBL/GenBank/DDBJ databases">
        <title>Genomic Encyclopedia of Type Strains, Phase IV (KMG-IV): sequencing the most valuable type-strain genomes for metagenomic binning, comparative biology and taxonomic classification.</title>
        <authorList>
            <person name="Goeker M."/>
        </authorList>
    </citation>
    <scope>NUCLEOTIDE SEQUENCE [LARGE SCALE GENOMIC DNA]</scope>
    <source>
        <strain evidence="9 10">DSM 101872</strain>
    </source>
</reference>
<dbReference type="Proteomes" id="UP001519292">
    <property type="component" value="Unassembled WGS sequence"/>
</dbReference>
<dbReference type="InterPro" id="IPR025657">
    <property type="entry name" value="RadC_JAB"/>
</dbReference>
<comment type="caution">
    <text evidence="9">The sequence shown here is derived from an EMBL/GenBank/DDBJ whole genome shotgun (WGS) entry which is preliminary data.</text>
</comment>
<evidence type="ECO:0000256" key="1">
    <source>
        <dbReference type="ARBA" id="ARBA00010243"/>
    </source>
</evidence>
<evidence type="ECO:0000256" key="7">
    <source>
        <dbReference type="RuleBase" id="RU003797"/>
    </source>
</evidence>
<evidence type="ECO:0000256" key="2">
    <source>
        <dbReference type="ARBA" id="ARBA00022670"/>
    </source>
</evidence>
<dbReference type="PANTHER" id="PTHR30471">
    <property type="entry name" value="DNA REPAIR PROTEIN RADC"/>
    <property type="match status" value="1"/>
</dbReference>
<name>A0ABS4MDQ5_9LACO</name>
<dbReference type="NCBIfam" id="TIGR00608">
    <property type="entry name" value="radc"/>
    <property type="match status" value="1"/>
</dbReference>
<sequence>MNLYEDNHYLLHTDKQLIAKLKEVMEQREIDSIDRLLEKATAKNIRSLNDLWDFVTGPDCDEELALCVKSLVHRIKRLHNERIEAFTSSAQLGYYLQDKFCGSEQEKVYALFLDSKNKVIAEKMICEGTLNRSIIHPRDIFRRAVIYNCCSFVLAHNHPSGDDNPSKQDIDFTNKVKQASKMMGIEFLDHFVVSDTDYFSFREAELL</sequence>
<dbReference type="InterPro" id="IPR001405">
    <property type="entry name" value="UPF0758"/>
</dbReference>
<evidence type="ECO:0000259" key="8">
    <source>
        <dbReference type="PROSITE" id="PS50249"/>
    </source>
</evidence>
<dbReference type="InterPro" id="IPR037518">
    <property type="entry name" value="MPN"/>
</dbReference>
<keyword evidence="5" id="KW-0862">Zinc</keyword>
<keyword evidence="2" id="KW-0645">Protease</keyword>
<evidence type="ECO:0000256" key="6">
    <source>
        <dbReference type="ARBA" id="ARBA00023049"/>
    </source>
</evidence>
<keyword evidence="4" id="KW-0378">Hydrolase</keyword>
<dbReference type="EMBL" id="JAGGLU010000004">
    <property type="protein sequence ID" value="MBP2057818.1"/>
    <property type="molecule type" value="Genomic_DNA"/>
</dbReference>
<feature type="domain" description="MPN" evidence="8">
    <location>
        <begin position="85"/>
        <end position="207"/>
    </location>
</feature>
<comment type="similarity">
    <text evidence="1 7">Belongs to the UPF0758 family.</text>
</comment>
<proteinExistence type="inferred from homology"/>
<dbReference type="Gene3D" id="3.40.140.10">
    <property type="entry name" value="Cytidine Deaminase, domain 2"/>
    <property type="match status" value="1"/>
</dbReference>
<evidence type="ECO:0000313" key="10">
    <source>
        <dbReference type="Proteomes" id="UP001519292"/>
    </source>
</evidence>
<dbReference type="Pfam" id="PF04002">
    <property type="entry name" value="RadC"/>
    <property type="match status" value="1"/>
</dbReference>
<dbReference type="PANTHER" id="PTHR30471:SF3">
    <property type="entry name" value="UPF0758 PROTEIN YEES-RELATED"/>
    <property type="match status" value="1"/>
</dbReference>
<protein>
    <submittedName>
        <fullName evidence="9">DNA repair protein RadC</fullName>
    </submittedName>
</protein>
<gene>
    <name evidence="9" type="ORF">J2Z60_000990</name>
</gene>
<dbReference type="PROSITE" id="PS01302">
    <property type="entry name" value="UPF0758"/>
    <property type="match status" value="1"/>
</dbReference>
<keyword evidence="3" id="KW-0479">Metal-binding</keyword>
<evidence type="ECO:0000313" key="9">
    <source>
        <dbReference type="EMBL" id="MBP2057818.1"/>
    </source>
</evidence>
<keyword evidence="6" id="KW-0482">Metalloprotease</keyword>
<dbReference type="RefSeq" id="WP_209686555.1">
    <property type="nucleotide sequence ID" value="NZ_JAGGLU010000004.1"/>
</dbReference>
<dbReference type="PROSITE" id="PS50249">
    <property type="entry name" value="MPN"/>
    <property type="match status" value="1"/>
</dbReference>
<keyword evidence="10" id="KW-1185">Reference proteome</keyword>
<dbReference type="InterPro" id="IPR020891">
    <property type="entry name" value="UPF0758_CS"/>
</dbReference>